<evidence type="ECO:0000256" key="11">
    <source>
        <dbReference type="ARBA" id="ARBA00023033"/>
    </source>
</evidence>
<comment type="pathway">
    <text evidence="3">Secondary metabolite biosynthesis; terpenoid biosynthesis.</text>
</comment>
<dbReference type="GO" id="GO:0004497">
    <property type="term" value="F:monooxygenase activity"/>
    <property type="evidence" value="ECO:0007669"/>
    <property type="project" value="UniProtKB-KW"/>
</dbReference>
<dbReference type="InterPro" id="IPR001128">
    <property type="entry name" value="Cyt_P450"/>
</dbReference>
<proteinExistence type="inferred from homology"/>
<dbReference type="CDD" id="cd11069">
    <property type="entry name" value="CYP_FUM15-like"/>
    <property type="match status" value="1"/>
</dbReference>
<dbReference type="PANTHER" id="PTHR24305">
    <property type="entry name" value="CYTOCHROME P450"/>
    <property type="match status" value="1"/>
</dbReference>
<feature type="binding site" description="axial binding residue" evidence="13">
    <location>
        <position position="481"/>
    </location>
    <ligand>
        <name>heme</name>
        <dbReference type="ChEBI" id="CHEBI:30413"/>
    </ligand>
    <ligandPart>
        <name>Fe</name>
        <dbReference type="ChEBI" id="CHEBI:18248"/>
    </ligandPart>
</feature>
<comment type="similarity">
    <text evidence="4">Belongs to the cytochrome P450 family.</text>
</comment>
<evidence type="ECO:0000256" key="13">
    <source>
        <dbReference type="PIRSR" id="PIRSR602401-1"/>
    </source>
</evidence>
<keyword evidence="11" id="KW-0503">Monooxygenase</keyword>
<evidence type="ECO:0000256" key="9">
    <source>
        <dbReference type="ARBA" id="ARBA00023002"/>
    </source>
</evidence>
<dbReference type="GO" id="GO:0020037">
    <property type="term" value="F:heme binding"/>
    <property type="evidence" value="ECO:0007669"/>
    <property type="project" value="InterPro"/>
</dbReference>
<dbReference type="EMBL" id="ML213627">
    <property type="protein sequence ID" value="TFK34906.1"/>
    <property type="molecule type" value="Genomic_DNA"/>
</dbReference>
<protein>
    <submittedName>
        <fullName evidence="14">Cytochrome P450</fullName>
    </submittedName>
</protein>
<dbReference type="PANTHER" id="PTHR24305:SF166">
    <property type="entry name" value="CYTOCHROME P450 12A4, MITOCHONDRIAL-RELATED"/>
    <property type="match status" value="1"/>
</dbReference>
<keyword evidence="10 13" id="KW-0408">Iron</keyword>
<gene>
    <name evidence="14" type="ORF">BDQ12DRAFT_689029</name>
</gene>
<keyword evidence="8" id="KW-1133">Transmembrane helix</keyword>
<keyword evidence="7 13" id="KW-0479">Metal-binding</keyword>
<keyword evidence="6" id="KW-0812">Transmembrane</keyword>
<comment type="subcellular location">
    <subcellularLocation>
        <location evidence="2">Membrane</location>
    </subcellularLocation>
</comment>
<dbReference type="STRING" id="68775.A0A5C3LS74"/>
<dbReference type="PRINTS" id="PR00463">
    <property type="entry name" value="EP450I"/>
</dbReference>
<keyword evidence="5 13" id="KW-0349">Heme</keyword>
<name>A0A5C3LS74_9AGAR</name>
<dbReference type="Gene3D" id="1.10.630.10">
    <property type="entry name" value="Cytochrome P450"/>
    <property type="match status" value="1"/>
</dbReference>
<evidence type="ECO:0000256" key="6">
    <source>
        <dbReference type="ARBA" id="ARBA00022692"/>
    </source>
</evidence>
<evidence type="ECO:0000256" key="5">
    <source>
        <dbReference type="ARBA" id="ARBA00022617"/>
    </source>
</evidence>
<dbReference type="OrthoDB" id="1470350at2759"/>
<dbReference type="PRINTS" id="PR00385">
    <property type="entry name" value="P450"/>
</dbReference>
<keyword evidence="9" id="KW-0560">Oxidoreductase</keyword>
<evidence type="ECO:0000313" key="14">
    <source>
        <dbReference type="EMBL" id="TFK34906.1"/>
    </source>
</evidence>
<evidence type="ECO:0000256" key="7">
    <source>
        <dbReference type="ARBA" id="ARBA00022723"/>
    </source>
</evidence>
<dbReference type="GO" id="GO:0005506">
    <property type="term" value="F:iron ion binding"/>
    <property type="evidence" value="ECO:0007669"/>
    <property type="project" value="InterPro"/>
</dbReference>
<evidence type="ECO:0000256" key="1">
    <source>
        <dbReference type="ARBA" id="ARBA00001971"/>
    </source>
</evidence>
<evidence type="ECO:0000256" key="10">
    <source>
        <dbReference type="ARBA" id="ARBA00023004"/>
    </source>
</evidence>
<sequence length="544" mass="61025">MVLGISSISGLLVAAVLAFPVYRLAKFLYDGSFGSSLRYLPGPPNKSLIYGNLKEIWKAENSILHEQWVQEYGPTIKYKGFFGLDRLYTTDTKALNHVLMNSYYYQKPEAARYNLGRILGTGVLVVEEDKHKQQRKIMNPAFGTAQIRELTEIFTEKSVELRDLWASEIAKQGGTGRIDVLAWLSKMTLDVIGLAGFNYMFDTLKTDKNELNEAFSTLFRSETRMSLIPILRSMVPALRPILEHVPEERDKEARMAGATMKRIGVQLLRDSKAAIVGNDEKVDKASSLRRRDLLSLLLRANMATDIPESQRMTDEDVLAQVPTFLVAGHETTSTGTTWALYALTQSPEVQKKLRDELLTVSTDNPTMDELNALPYLDAVVRETLRIHAPVPSTIRVAMKDDILPVNKPFTDTKGRVQTGIPIKKGQTILVPILAMNRDRSIWGDDASEFKPERWESVPEAAGSVPGVWGNMLTFLGGPRACIGYRFSLVEMKALLFTLVRAFELELAVPAKDLTKKSSVVQRPVVITEPDKNQMPLLIRPYNHL</sequence>
<dbReference type="AlphaFoldDB" id="A0A5C3LS74"/>
<keyword evidence="12" id="KW-0472">Membrane</keyword>
<evidence type="ECO:0000256" key="2">
    <source>
        <dbReference type="ARBA" id="ARBA00004370"/>
    </source>
</evidence>
<dbReference type="Pfam" id="PF00067">
    <property type="entry name" value="p450"/>
    <property type="match status" value="1"/>
</dbReference>
<dbReference type="InterPro" id="IPR050121">
    <property type="entry name" value="Cytochrome_P450_monoxygenase"/>
</dbReference>
<evidence type="ECO:0000313" key="15">
    <source>
        <dbReference type="Proteomes" id="UP000308652"/>
    </source>
</evidence>
<comment type="cofactor">
    <cofactor evidence="1 13">
        <name>heme</name>
        <dbReference type="ChEBI" id="CHEBI:30413"/>
    </cofactor>
</comment>
<evidence type="ECO:0000256" key="8">
    <source>
        <dbReference type="ARBA" id="ARBA00022989"/>
    </source>
</evidence>
<evidence type="ECO:0000256" key="3">
    <source>
        <dbReference type="ARBA" id="ARBA00004721"/>
    </source>
</evidence>
<dbReference type="SUPFAM" id="SSF48264">
    <property type="entry name" value="Cytochrome P450"/>
    <property type="match status" value="1"/>
</dbReference>
<evidence type="ECO:0000256" key="4">
    <source>
        <dbReference type="ARBA" id="ARBA00010617"/>
    </source>
</evidence>
<dbReference type="GO" id="GO:0016020">
    <property type="term" value="C:membrane"/>
    <property type="evidence" value="ECO:0007669"/>
    <property type="project" value="UniProtKB-SubCell"/>
</dbReference>
<organism evidence="14 15">
    <name type="scientific">Crucibulum laeve</name>
    <dbReference type="NCBI Taxonomy" id="68775"/>
    <lineage>
        <taxon>Eukaryota</taxon>
        <taxon>Fungi</taxon>
        <taxon>Dikarya</taxon>
        <taxon>Basidiomycota</taxon>
        <taxon>Agaricomycotina</taxon>
        <taxon>Agaricomycetes</taxon>
        <taxon>Agaricomycetidae</taxon>
        <taxon>Agaricales</taxon>
        <taxon>Agaricineae</taxon>
        <taxon>Nidulariaceae</taxon>
        <taxon>Crucibulum</taxon>
    </lineage>
</organism>
<evidence type="ECO:0000256" key="12">
    <source>
        <dbReference type="ARBA" id="ARBA00023136"/>
    </source>
</evidence>
<reference evidence="14 15" key="1">
    <citation type="journal article" date="2019" name="Nat. Ecol. Evol.">
        <title>Megaphylogeny resolves global patterns of mushroom evolution.</title>
        <authorList>
            <person name="Varga T."/>
            <person name="Krizsan K."/>
            <person name="Foldi C."/>
            <person name="Dima B."/>
            <person name="Sanchez-Garcia M."/>
            <person name="Sanchez-Ramirez S."/>
            <person name="Szollosi G.J."/>
            <person name="Szarkandi J.G."/>
            <person name="Papp V."/>
            <person name="Albert L."/>
            <person name="Andreopoulos W."/>
            <person name="Angelini C."/>
            <person name="Antonin V."/>
            <person name="Barry K.W."/>
            <person name="Bougher N.L."/>
            <person name="Buchanan P."/>
            <person name="Buyck B."/>
            <person name="Bense V."/>
            <person name="Catcheside P."/>
            <person name="Chovatia M."/>
            <person name="Cooper J."/>
            <person name="Damon W."/>
            <person name="Desjardin D."/>
            <person name="Finy P."/>
            <person name="Geml J."/>
            <person name="Haridas S."/>
            <person name="Hughes K."/>
            <person name="Justo A."/>
            <person name="Karasinski D."/>
            <person name="Kautmanova I."/>
            <person name="Kiss B."/>
            <person name="Kocsube S."/>
            <person name="Kotiranta H."/>
            <person name="LaButti K.M."/>
            <person name="Lechner B.E."/>
            <person name="Liimatainen K."/>
            <person name="Lipzen A."/>
            <person name="Lukacs Z."/>
            <person name="Mihaltcheva S."/>
            <person name="Morgado L.N."/>
            <person name="Niskanen T."/>
            <person name="Noordeloos M.E."/>
            <person name="Ohm R.A."/>
            <person name="Ortiz-Santana B."/>
            <person name="Ovrebo C."/>
            <person name="Racz N."/>
            <person name="Riley R."/>
            <person name="Savchenko A."/>
            <person name="Shiryaev A."/>
            <person name="Soop K."/>
            <person name="Spirin V."/>
            <person name="Szebenyi C."/>
            <person name="Tomsovsky M."/>
            <person name="Tulloss R.E."/>
            <person name="Uehling J."/>
            <person name="Grigoriev I.V."/>
            <person name="Vagvolgyi C."/>
            <person name="Papp T."/>
            <person name="Martin F.M."/>
            <person name="Miettinen O."/>
            <person name="Hibbett D.S."/>
            <person name="Nagy L.G."/>
        </authorList>
    </citation>
    <scope>NUCLEOTIDE SEQUENCE [LARGE SCALE GENOMIC DNA]</scope>
    <source>
        <strain evidence="14 15">CBS 166.37</strain>
    </source>
</reference>
<keyword evidence="15" id="KW-1185">Reference proteome</keyword>
<dbReference type="Proteomes" id="UP000308652">
    <property type="component" value="Unassembled WGS sequence"/>
</dbReference>
<dbReference type="InterPro" id="IPR036396">
    <property type="entry name" value="Cyt_P450_sf"/>
</dbReference>
<dbReference type="GO" id="GO:0016705">
    <property type="term" value="F:oxidoreductase activity, acting on paired donors, with incorporation or reduction of molecular oxygen"/>
    <property type="evidence" value="ECO:0007669"/>
    <property type="project" value="InterPro"/>
</dbReference>
<accession>A0A5C3LS74</accession>
<dbReference type="InterPro" id="IPR002401">
    <property type="entry name" value="Cyt_P450_E_grp-I"/>
</dbReference>